<evidence type="ECO:0000313" key="3">
    <source>
        <dbReference type="Proteomes" id="UP000557307"/>
    </source>
</evidence>
<keyword evidence="3" id="KW-1185">Reference proteome</keyword>
<gene>
    <name evidence="2" type="ORF">HNQ92_003870</name>
</gene>
<comment type="caution">
    <text evidence="2">The sequence shown here is derived from an EMBL/GenBank/DDBJ whole genome shotgun (WGS) entry which is preliminary data.</text>
</comment>
<evidence type="ECO:0000259" key="1">
    <source>
        <dbReference type="PROSITE" id="PS50930"/>
    </source>
</evidence>
<dbReference type="InterPro" id="IPR007492">
    <property type="entry name" value="LytTR_DNA-bd_dom"/>
</dbReference>
<dbReference type="PROSITE" id="PS50930">
    <property type="entry name" value="HTH_LYTTR"/>
    <property type="match status" value="1"/>
</dbReference>
<evidence type="ECO:0000313" key="2">
    <source>
        <dbReference type="EMBL" id="MBB5285710.1"/>
    </source>
</evidence>
<proteinExistence type="predicted"/>
<protein>
    <submittedName>
        <fullName evidence="2">Two-component system LytT family response regulator</fullName>
    </submittedName>
</protein>
<dbReference type="GO" id="GO:0003677">
    <property type="term" value="F:DNA binding"/>
    <property type="evidence" value="ECO:0007669"/>
    <property type="project" value="InterPro"/>
</dbReference>
<dbReference type="InterPro" id="IPR046947">
    <property type="entry name" value="LytR-like"/>
</dbReference>
<organism evidence="2 3">
    <name type="scientific">Rhabdobacter roseus</name>
    <dbReference type="NCBI Taxonomy" id="1655419"/>
    <lineage>
        <taxon>Bacteria</taxon>
        <taxon>Pseudomonadati</taxon>
        <taxon>Bacteroidota</taxon>
        <taxon>Cytophagia</taxon>
        <taxon>Cytophagales</taxon>
        <taxon>Cytophagaceae</taxon>
        <taxon>Rhabdobacter</taxon>
    </lineage>
</organism>
<dbReference type="EMBL" id="JACHGF010000006">
    <property type="protein sequence ID" value="MBB5285710.1"/>
    <property type="molecule type" value="Genomic_DNA"/>
</dbReference>
<dbReference type="Proteomes" id="UP000557307">
    <property type="component" value="Unassembled WGS sequence"/>
</dbReference>
<name>A0A840U0P2_9BACT</name>
<dbReference type="RefSeq" id="WP_184176130.1">
    <property type="nucleotide sequence ID" value="NZ_JACHGF010000006.1"/>
</dbReference>
<sequence>METLISYPAQAGASPSYAKSLKNTDIAVHLLGQTIWLTPEEITCLQGEGNYTYIYTCRSKRYLVSRTLKSLTEQLDESFLRVHKSYMINTDYIAERLEDDRVIRMSCGKEVIVSRRKIKEIAAVLDGFENRISA</sequence>
<dbReference type="Pfam" id="PF04397">
    <property type="entry name" value="LytTR"/>
    <property type="match status" value="1"/>
</dbReference>
<accession>A0A840U0P2</accession>
<dbReference type="PANTHER" id="PTHR37299">
    <property type="entry name" value="TRANSCRIPTIONAL REGULATOR-RELATED"/>
    <property type="match status" value="1"/>
</dbReference>
<dbReference type="Gene3D" id="2.40.50.1020">
    <property type="entry name" value="LytTr DNA-binding domain"/>
    <property type="match status" value="1"/>
</dbReference>
<feature type="domain" description="HTH LytTR-type" evidence="1">
    <location>
        <begin position="26"/>
        <end position="127"/>
    </location>
</feature>
<dbReference type="AlphaFoldDB" id="A0A840U0P2"/>
<reference evidence="2 3" key="1">
    <citation type="submission" date="2020-08" db="EMBL/GenBank/DDBJ databases">
        <title>Genomic Encyclopedia of Type Strains, Phase IV (KMG-IV): sequencing the most valuable type-strain genomes for metagenomic binning, comparative biology and taxonomic classification.</title>
        <authorList>
            <person name="Goeker M."/>
        </authorList>
    </citation>
    <scope>NUCLEOTIDE SEQUENCE [LARGE SCALE GENOMIC DNA]</scope>
    <source>
        <strain evidence="2 3">DSM 105074</strain>
    </source>
</reference>
<dbReference type="SMART" id="SM00850">
    <property type="entry name" value="LytTR"/>
    <property type="match status" value="1"/>
</dbReference>
<dbReference type="GO" id="GO:0000156">
    <property type="term" value="F:phosphorelay response regulator activity"/>
    <property type="evidence" value="ECO:0007669"/>
    <property type="project" value="InterPro"/>
</dbReference>
<dbReference type="PANTHER" id="PTHR37299:SF1">
    <property type="entry name" value="STAGE 0 SPORULATION PROTEIN A HOMOLOG"/>
    <property type="match status" value="1"/>
</dbReference>